<sequence>MARSKNNKATAAPRVAVDVGSTGTRPASRTSVALLILSILAALWAVAMMTAPGRVAYYYFFAYADYYVGVISLVSLSITIMVGLVATDRLVLSIRQRVLLQSAHRTTGVIAVGALFLHVWTKFAKDFITAIDIFVPFLVEGNNLYVGLGTISGWIMVLVMWSGIARARFIGRGRPWMWRGIHAISYLMWPIALTHGLSAGRPADAWVTVSYVVCVLGVLVGLAVRLSVSLNRRKDFASPAGVGAVKSQETGALLPTASAPIRRTSRQPAVDLLAPAGAEPATMAPPAWNQPTGGPSAPAWNQPSARPVSPAAAPAARPVSPAPAPIEDDYPPRRRPELEAPAPRPRRAVEDDERYDTQTRMSRRDVEDDRYRYDEEPVPRPRAPRAQEIYDDGRARGRRFEDDEPAPRPRRGDDIETTGARMRRDDLEATGTRMRRDDLETTGARMRRDDLETTGARMRRFEDDEPTPRARRREPEFDERPRGRRRAEDEYEEVPRGYEETPSVYEDAPRGRGGRYEEEPAPRTRAERYDEPRYEEPPARRPSRSEFVDFAEGPAYPVDDTPTLVDSGTRRNRRGEPGPARGAGRRGRDETDDGYFSQLRGDTRDTN</sequence>
<keyword evidence="2" id="KW-1133">Transmembrane helix</keyword>
<feature type="compositionally biased region" description="Basic and acidic residues" evidence="1">
    <location>
        <begin position="362"/>
        <end position="379"/>
    </location>
</feature>
<dbReference type="AlphaFoldDB" id="A0A316FY66"/>
<feature type="compositionally biased region" description="Basic and acidic residues" evidence="1">
    <location>
        <begin position="391"/>
        <end position="414"/>
    </location>
</feature>
<feature type="transmembrane region" description="Helical" evidence="2">
    <location>
        <begin position="144"/>
        <end position="164"/>
    </location>
</feature>
<comment type="caution">
    <text evidence="3">The sequence shown here is derived from an EMBL/GenBank/DDBJ whole genome shotgun (WGS) entry which is preliminary data.</text>
</comment>
<feature type="transmembrane region" description="Helical" evidence="2">
    <location>
        <begin position="66"/>
        <end position="86"/>
    </location>
</feature>
<dbReference type="EMBL" id="QGGR01000001">
    <property type="protein sequence ID" value="PWK52470.1"/>
    <property type="molecule type" value="Genomic_DNA"/>
</dbReference>
<feature type="transmembrane region" description="Helical" evidence="2">
    <location>
        <begin position="176"/>
        <end position="193"/>
    </location>
</feature>
<protein>
    <recommendedName>
        <fullName evidence="5">DMSO/TMAO reductase YedYZ heme-binding membrane subunit</fullName>
    </recommendedName>
</protein>
<evidence type="ECO:0000256" key="2">
    <source>
        <dbReference type="SAM" id="Phobius"/>
    </source>
</evidence>
<feature type="compositionally biased region" description="Basic and acidic residues" evidence="1">
    <location>
        <begin position="507"/>
        <end position="547"/>
    </location>
</feature>
<evidence type="ECO:0008006" key="5">
    <source>
        <dbReference type="Google" id="ProtNLM"/>
    </source>
</evidence>
<keyword evidence="2" id="KW-0472">Membrane</keyword>
<accession>A0A316FY66</accession>
<feature type="transmembrane region" description="Helical" evidence="2">
    <location>
        <begin position="107"/>
        <end position="124"/>
    </location>
</feature>
<reference evidence="3 4" key="1">
    <citation type="submission" date="2018-05" db="EMBL/GenBank/DDBJ databases">
        <title>Genomic Encyclopedia of Archaeal and Bacterial Type Strains, Phase II (KMG-II): from individual species to whole genera.</title>
        <authorList>
            <person name="Goeker M."/>
        </authorList>
    </citation>
    <scope>NUCLEOTIDE SEQUENCE [LARGE SCALE GENOMIC DNA]</scope>
    <source>
        <strain evidence="3 4">DSM 45184</strain>
    </source>
</reference>
<dbReference type="Proteomes" id="UP000245697">
    <property type="component" value="Unassembled WGS sequence"/>
</dbReference>
<feature type="region of interest" description="Disordered" evidence="1">
    <location>
        <begin position="279"/>
        <end position="607"/>
    </location>
</feature>
<dbReference type="OrthoDB" id="4282511at2"/>
<gene>
    <name evidence="3" type="ORF">BC793_101479</name>
</gene>
<feature type="compositionally biased region" description="Basic and acidic residues" evidence="1">
    <location>
        <begin position="459"/>
        <end position="481"/>
    </location>
</feature>
<keyword evidence="4" id="KW-1185">Reference proteome</keyword>
<name>A0A316FY66_9ACTN</name>
<organism evidence="3 4">
    <name type="scientific">Actinoplanes xinjiangensis</name>
    <dbReference type="NCBI Taxonomy" id="512350"/>
    <lineage>
        <taxon>Bacteria</taxon>
        <taxon>Bacillati</taxon>
        <taxon>Actinomycetota</taxon>
        <taxon>Actinomycetes</taxon>
        <taxon>Micromonosporales</taxon>
        <taxon>Micromonosporaceae</taxon>
        <taxon>Actinoplanes</taxon>
    </lineage>
</organism>
<feature type="transmembrane region" description="Helical" evidence="2">
    <location>
        <begin position="205"/>
        <end position="224"/>
    </location>
</feature>
<dbReference type="RefSeq" id="WP_109588844.1">
    <property type="nucleotide sequence ID" value="NZ_BONA01000016.1"/>
</dbReference>
<keyword evidence="2" id="KW-0812">Transmembrane</keyword>
<feature type="compositionally biased region" description="Low complexity" evidence="1">
    <location>
        <begin position="303"/>
        <end position="319"/>
    </location>
</feature>
<feature type="transmembrane region" description="Helical" evidence="2">
    <location>
        <begin position="32"/>
        <end position="60"/>
    </location>
</feature>
<evidence type="ECO:0000313" key="3">
    <source>
        <dbReference type="EMBL" id="PWK52470.1"/>
    </source>
</evidence>
<evidence type="ECO:0000313" key="4">
    <source>
        <dbReference type="Proteomes" id="UP000245697"/>
    </source>
</evidence>
<evidence type="ECO:0000256" key="1">
    <source>
        <dbReference type="SAM" id="MobiDB-lite"/>
    </source>
</evidence>
<proteinExistence type="predicted"/>